<dbReference type="InterPro" id="IPR002694">
    <property type="entry name" value="Znf_CHC2"/>
</dbReference>
<reference evidence="6" key="2">
    <citation type="submission" date="2021-04" db="EMBL/GenBank/DDBJ databases">
        <authorList>
            <person name="Gilroy R."/>
        </authorList>
    </citation>
    <scope>NUCLEOTIDE SEQUENCE</scope>
    <source>
        <strain evidence="6">Gambia2-208</strain>
    </source>
</reference>
<evidence type="ECO:0000313" key="6">
    <source>
        <dbReference type="EMBL" id="HIY89441.1"/>
    </source>
</evidence>
<sequence length="1021" mass="117351">MKFTKDDIRRIKEAAEGRLLDVIGDYRELRQRGKDYVCDCPRCGGKEKLSISPSKGLFKCWSCPDVKGKDAISYLMAVEGMDYLDALDHLARKFNVLLDAPPAPAAKPGTEKMKRGSRAAKGQDTDTFCARMLAASGLTYEDVTAKVYKTGDTQSIFEARTFRPGTVDEYGNIAEGDDVIIEYYDLDGLPVTYQRKLPSRRKAASERKEYYRVRWQFPQEHLDKEGRPFKYKSPAGSGTPIYIPERIRRMYKDKTPFTRLYIQEGEKKAEKASKHGIPSIAISGIQNLGQKGALPEDLVKIIATCGVTEVAIVFDSDWNDLSQNIRINKPVEQRPASFFAAARNFKEYMRMLKNRGILVEVFVGHVQKNEAGDKGIDDLLANSLKGREDELAQDIEFACNEKSGQGRYVAMHKVTTWNDFKLKELWCLHSHEKFAELHRDVLAELPEFMFGRYAWKFDADGKVVSALPFEEDEKFWIETEKEDRYGNSTKVFEYNYVAARNFLQNRGFGKYRLMDTKLWTYIHIDPPVVETIDVDDARDFMFSFAEQNCSLFVNNALLKGGSQFVGPFQMSRLHFIQPNFIAPSREEQYFYFKERCWRITQGEVKEVGYESVMHHIWAEQRKNVDARYLGSPLITFTEQDGNYTYRLSPDGEHCHYLRFLINASNFTWRKKPEEVEESETYENNLHLLSKLCAIGYLLMEAKDNNVTRAVVGMDGKQSEVGESNGRSGKSLIGELMRQVVPIAYLPGKKPDLLTDQFVWNDVDEKTRLVFIDDVLQNFNFEFLFPNLTGDWTVNKKGGTRITYPFSKSPKIYIATNHAIRGTGSSFTDRQWLIAFSDFYNDTHKPLDDFGVLFFSEWDFTQWNLCWNLLANCIQLYLTYGVVQAPGERLEQRKLRQEIGELFISWADEYFSSDEHMNHRLVKKDLYDALVNYDPAVRKFITPPAFKKKLIAYCRWKGYVFNPQKYDPRSGKPLFYDKDGKAIIDDKSGGVEYVTIGNAPGESPTPASDPMGLPVTDNKLDF</sequence>
<dbReference type="GO" id="GO:0005737">
    <property type="term" value="C:cytoplasm"/>
    <property type="evidence" value="ECO:0007669"/>
    <property type="project" value="TreeGrafter"/>
</dbReference>
<feature type="region of interest" description="Disordered" evidence="4">
    <location>
        <begin position="997"/>
        <end position="1021"/>
    </location>
</feature>
<comment type="caution">
    <text evidence="6">The sequence shown here is derived from an EMBL/GenBank/DDBJ whole genome shotgun (WGS) entry which is preliminary data.</text>
</comment>
<evidence type="ECO:0000256" key="3">
    <source>
        <dbReference type="ARBA" id="ARBA00022833"/>
    </source>
</evidence>
<dbReference type="GO" id="GO:0006269">
    <property type="term" value="P:DNA replication, synthesis of primer"/>
    <property type="evidence" value="ECO:0007669"/>
    <property type="project" value="TreeGrafter"/>
</dbReference>
<evidence type="ECO:0000256" key="2">
    <source>
        <dbReference type="ARBA" id="ARBA00022771"/>
    </source>
</evidence>
<evidence type="ECO:0000256" key="4">
    <source>
        <dbReference type="SAM" id="MobiDB-lite"/>
    </source>
</evidence>
<dbReference type="Proteomes" id="UP000886851">
    <property type="component" value="Unassembled WGS sequence"/>
</dbReference>
<dbReference type="InterPro" id="IPR036977">
    <property type="entry name" value="DNA_primase_Znf_CHC2"/>
</dbReference>
<dbReference type="Pfam" id="PF01807">
    <property type="entry name" value="Zn_ribbon_DnaG"/>
    <property type="match status" value="1"/>
</dbReference>
<dbReference type="EMBL" id="DXCV01000088">
    <property type="protein sequence ID" value="HIY89441.1"/>
    <property type="molecule type" value="Genomic_DNA"/>
</dbReference>
<keyword evidence="1" id="KW-0479">Metal-binding</keyword>
<proteinExistence type="predicted"/>
<dbReference type="AlphaFoldDB" id="A0A9D2CMR1"/>
<dbReference type="PANTHER" id="PTHR30313:SF2">
    <property type="entry name" value="DNA PRIMASE"/>
    <property type="match status" value="1"/>
</dbReference>
<gene>
    <name evidence="6" type="ORF">H9824_12185</name>
</gene>
<dbReference type="SMART" id="SM00400">
    <property type="entry name" value="ZnF_CHCC"/>
    <property type="match status" value="1"/>
</dbReference>
<feature type="domain" description="Zinc finger CHC2-type" evidence="5">
    <location>
        <begin position="36"/>
        <end position="91"/>
    </location>
</feature>
<evidence type="ECO:0000259" key="5">
    <source>
        <dbReference type="SMART" id="SM00400"/>
    </source>
</evidence>
<keyword evidence="2" id="KW-0863">Zinc-finger</keyword>
<organism evidence="6 7">
    <name type="scientific">Candidatus Bacteroides pullicola</name>
    <dbReference type="NCBI Taxonomy" id="2838475"/>
    <lineage>
        <taxon>Bacteria</taxon>
        <taxon>Pseudomonadati</taxon>
        <taxon>Bacteroidota</taxon>
        <taxon>Bacteroidia</taxon>
        <taxon>Bacteroidales</taxon>
        <taxon>Bacteroidaceae</taxon>
        <taxon>Bacteroides</taxon>
    </lineage>
</organism>
<protein>
    <submittedName>
        <fullName evidence="6">DUF3854 domain-containing protein</fullName>
    </submittedName>
</protein>
<name>A0A9D2CMR1_9BACE</name>
<evidence type="ECO:0000256" key="1">
    <source>
        <dbReference type="ARBA" id="ARBA00022723"/>
    </source>
</evidence>
<keyword evidence="3" id="KW-0862">Zinc</keyword>
<dbReference type="PANTHER" id="PTHR30313">
    <property type="entry name" value="DNA PRIMASE"/>
    <property type="match status" value="1"/>
</dbReference>
<dbReference type="GO" id="GO:0003677">
    <property type="term" value="F:DNA binding"/>
    <property type="evidence" value="ECO:0007669"/>
    <property type="project" value="InterPro"/>
</dbReference>
<evidence type="ECO:0000313" key="7">
    <source>
        <dbReference type="Proteomes" id="UP000886851"/>
    </source>
</evidence>
<dbReference type="Gene3D" id="3.90.580.10">
    <property type="entry name" value="Zinc finger, CHC2-type domain"/>
    <property type="match status" value="1"/>
</dbReference>
<dbReference type="GO" id="GO:0003899">
    <property type="term" value="F:DNA-directed RNA polymerase activity"/>
    <property type="evidence" value="ECO:0007669"/>
    <property type="project" value="InterPro"/>
</dbReference>
<reference evidence="6" key="1">
    <citation type="journal article" date="2021" name="PeerJ">
        <title>Extensive microbial diversity within the chicken gut microbiome revealed by metagenomics and culture.</title>
        <authorList>
            <person name="Gilroy R."/>
            <person name="Ravi A."/>
            <person name="Getino M."/>
            <person name="Pursley I."/>
            <person name="Horton D.L."/>
            <person name="Alikhan N.F."/>
            <person name="Baker D."/>
            <person name="Gharbi K."/>
            <person name="Hall N."/>
            <person name="Watson M."/>
            <person name="Adriaenssens E.M."/>
            <person name="Foster-Nyarko E."/>
            <person name="Jarju S."/>
            <person name="Secka A."/>
            <person name="Antonio M."/>
            <person name="Oren A."/>
            <person name="Chaudhuri R.R."/>
            <person name="La Ragione R."/>
            <person name="Hildebrand F."/>
            <person name="Pallen M.J."/>
        </authorList>
    </citation>
    <scope>NUCLEOTIDE SEQUENCE</scope>
    <source>
        <strain evidence="6">Gambia2-208</strain>
    </source>
</reference>
<dbReference type="InterPro" id="IPR050219">
    <property type="entry name" value="DnaG_primase"/>
</dbReference>
<dbReference type="SUPFAM" id="SSF57783">
    <property type="entry name" value="Zinc beta-ribbon"/>
    <property type="match status" value="1"/>
</dbReference>
<accession>A0A9D2CMR1</accession>
<dbReference type="GO" id="GO:0008270">
    <property type="term" value="F:zinc ion binding"/>
    <property type="evidence" value="ECO:0007669"/>
    <property type="project" value="UniProtKB-KW"/>
</dbReference>